<keyword evidence="8" id="KW-0460">Magnesium</keyword>
<dbReference type="OrthoDB" id="10254721at2759"/>
<dbReference type="GO" id="GO:0005524">
    <property type="term" value="F:ATP binding"/>
    <property type="evidence" value="ECO:0007669"/>
    <property type="project" value="UniProtKB-KW"/>
</dbReference>
<evidence type="ECO:0000256" key="3">
    <source>
        <dbReference type="ARBA" id="ARBA00022679"/>
    </source>
</evidence>
<gene>
    <name evidence="10" type="ORF">BDP27DRAFT_502975</name>
</gene>
<evidence type="ECO:0000256" key="1">
    <source>
        <dbReference type="ARBA" id="ARBA00001946"/>
    </source>
</evidence>
<evidence type="ECO:0000256" key="2">
    <source>
        <dbReference type="ARBA" id="ARBA00009747"/>
    </source>
</evidence>
<dbReference type="EMBL" id="JADNRY010000302">
    <property type="protein sequence ID" value="KAF9059409.1"/>
    <property type="molecule type" value="Genomic_DNA"/>
</dbReference>
<dbReference type="InterPro" id="IPR003846">
    <property type="entry name" value="SelO"/>
</dbReference>
<keyword evidence="4" id="KW-0548">Nucleotidyltransferase</keyword>
<accession>A0A9P5P9P0</accession>
<dbReference type="GO" id="GO:0046872">
    <property type="term" value="F:metal ion binding"/>
    <property type="evidence" value="ECO:0007669"/>
    <property type="project" value="UniProtKB-KW"/>
</dbReference>
<proteinExistence type="inferred from homology"/>
<evidence type="ECO:0000256" key="5">
    <source>
        <dbReference type="ARBA" id="ARBA00022723"/>
    </source>
</evidence>
<keyword evidence="7" id="KW-0067">ATP-binding</keyword>
<evidence type="ECO:0000256" key="6">
    <source>
        <dbReference type="ARBA" id="ARBA00022741"/>
    </source>
</evidence>
<keyword evidence="11" id="KW-1185">Reference proteome</keyword>
<protein>
    <recommendedName>
        <fullName evidence="9">Selenoprotein O</fullName>
    </recommendedName>
</protein>
<evidence type="ECO:0000313" key="11">
    <source>
        <dbReference type="Proteomes" id="UP000772434"/>
    </source>
</evidence>
<evidence type="ECO:0000256" key="9">
    <source>
        <dbReference type="ARBA" id="ARBA00031547"/>
    </source>
</evidence>
<comment type="caution">
    <text evidence="10">The sequence shown here is derived from an EMBL/GenBank/DDBJ whole genome shotgun (WGS) entry which is preliminary data.</text>
</comment>
<evidence type="ECO:0000256" key="8">
    <source>
        <dbReference type="ARBA" id="ARBA00022842"/>
    </source>
</evidence>
<sequence length="171" mass="20502">MMEDHRLDFHRTIRLLSFFKPSDDDTMAKFIQNILNNVSPTELRMVNMDSARKDWEQWLRKFQGRVEEDRECWKNTAGDGVDLGELYDMRTQEAKTANPRFVLRQWVLEEIIKQVENDQEKGKRQLAKVMHVRYFLGCAELRLIEPRWLATRLRNGVASLLRWGWMRKETS</sequence>
<dbReference type="GO" id="GO:0005739">
    <property type="term" value="C:mitochondrion"/>
    <property type="evidence" value="ECO:0007669"/>
    <property type="project" value="TreeGrafter"/>
</dbReference>
<keyword evidence="3" id="KW-0808">Transferase</keyword>
<dbReference type="PANTHER" id="PTHR32057:SF14">
    <property type="entry name" value="PROTEIN ADENYLYLTRANSFERASE SELO, MITOCHONDRIAL"/>
    <property type="match status" value="1"/>
</dbReference>
<reference evidence="10" key="1">
    <citation type="submission" date="2020-11" db="EMBL/GenBank/DDBJ databases">
        <authorList>
            <consortium name="DOE Joint Genome Institute"/>
            <person name="Ahrendt S."/>
            <person name="Riley R."/>
            <person name="Andreopoulos W."/>
            <person name="Labutti K."/>
            <person name="Pangilinan J."/>
            <person name="Ruiz-Duenas F.J."/>
            <person name="Barrasa J.M."/>
            <person name="Sanchez-Garcia M."/>
            <person name="Camarero S."/>
            <person name="Miyauchi S."/>
            <person name="Serrano A."/>
            <person name="Linde D."/>
            <person name="Babiker R."/>
            <person name="Drula E."/>
            <person name="Ayuso-Fernandez I."/>
            <person name="Pacheco R."/>
            <person name="Padilla G."/>
            <person name="Ferreira P."/>
            <person name="Barriuso J."/>
            <person name="Kellner H."/>
            <person name="Castanera R."/>
            <person name="Alfaro M."/>
            <person name="Ramirez L."/>
            <person name="Pisabarro A.G."/>
            <person name="Kuo A."/>
            <person name="Tritt A."/>
            <person name="Lipzen A."/>
            <person name="He G."/>
            <person name="Yan M."/>
            <person name="Ng V."/>
            <person name="Cullen D."/>
            <person name="Martin F."/>
            <person name="Rosso M.-N."/>
            <person name="Henrissat B."/>
            <person name="Hibbett D."/>
            <person name="Martinez A.T."/>
            <person name="Grigoriev I.V."/>
        </authorList>
    </citation>
    <scope>NUCLEOTIDE SEQUENCE</scope>
    <source>
        <strain evidence="10">AH 40177</strain>
    </source>
</reference>
<dbReference type="Proteomes" id="UP000772434">
    <property type="component" value="Unassembled WGS sequence"/>
</dbReference>
<evidence type="ECO:0000313" key="10">
    <source>
        <dbReference type="EMBL" id="KAF9059409.1"/>
    </source>
</evidence>
<keyword evidence="6" id="KW-0547">Nucleotide-binding</keyword>
<comment type="cofactor">
    <cofactor evidence="1">
        <name>Mg(2+)</name>
        <dbReference type="ChEBI" id="CHEBI:18420"/>
    </cofactor>
</comment>
<dbReference type="AlphaFoldDB" id="A0A9P5P9P0"/>
<evidence type="ECO:0000256" key="7">
    <source>
        <dbReference type="ARBA" id="ARBA00022840"/>
    </source>
</evidence>
<dbReference type="GO" id="GO:0070733">
    <property type="term" value="F:AMPylase activity"/>
    <property type="evidence" value="ECO:0007669"/>
    <property type="project" value="TreeGrafter"/>
</dbReference>
<dbReference type="PANTHER" id="PTHR32057">
    <property type="entry name" value="PROTEIN ADENYLYLTRANSFERASE SELO, MITOCHONDRIAL"/>
    <property type="match status" value="1"/>
</dbReference>
<keyword evidence="5" id="KW-0479">Metal-binding</keyword>
<name>A0A9P5P9P0_9AGAR</name>
<comment type="similarity">
    <text evidence="2">Belongs to the SELO family.</text>
</comment>
<organism evidence="10 11">
    <name type="scientific">Rhodocollybia butyracea</name>
    <dbReference type="NCBI Taxonomy" id="206335"/>
    <lineage>
        <taxon>Eukaryota</taxon>
        <taxon>Fungi</taxon>
        <taxon>Dikarya</taxon>
        <taxon>Basidiomycota</taxon>
        <taxon>Agaricomycotina</taxon>
        <taxon>Agaricomycetes</taxon>
        <taxon>Agaricomycetidae</taxon>
        <taxon>Agaricales</taxon>
        <taxon>Marasmiineae</taxon>
        <taxon>Omphalotaceae</taxon>
        <taxon>Rhodocollybia</taxon>
    </lineage>
</organism>
<evidence type="ECO:0000256" key="4">
    <source>
        <dbReference type="ARBA" id="ARBA00022695"/>
    </source>
</evidence>